<dbReference type="GO" id="GO:0035861">
    <property type="term" value="C:site of double-strand break"/>
    <property type="evidence" value="ECO:0007669"/>
    <property type="project" value="UniProtKB-ARBA"/>
</dbReference>
<evidence type="ECO:0000256" key="10">
    <source>
        <dbReference type="ARBA" id="ARBA00022741"/>
    </source>
</evidence>
<feature type="compositionally biased region" description="Polar residues" evidence="23">
    <location>
        <begin position="264"/>
        <end position="280"/>
    </location>
</feature>
<dbReference type="Pfam" id="PF13087">
    <property type="entry name" value="AAA_12"/>
    <property type="match status" value="1"/>
</dbReference>
<evidence type="ECO:0000256" key="19">
    <source>
        <dbReference type="ARBA" id="ARBA00023204"/>
    </source>
</evidence>
<name>A0A1G4IWT2_9SACH</name>
<evidence type="ECO:0000256" key="2">
    <source>
        <dbReference type="ARBA" id="ARBA00004123"/>
    </source>
</evidence>
<feature type="region of interest" description="Disordered" evidence="23">
    <location>
        <begin position="1"/>
        <end position="144"/>
    </location>
</feature>
<dbReference type="CDD" id="cd18041">
    <property type="entry name" value="DEXXQc_DNA2"/>
    <property type="match status" value="1"/>
</dbReference>
<dbReference type="Pfam" id="PF08696">
    <property type="entry name" value="Dna2"/>
    <property type="match status" value="1"/>
</dbReference>
<evidence type="ECO:0000256" key="23">
    <source>
        <dbReference type="SAM" id="MobiDB-lite"/>
    </source>
</evidence>
<evidence type="ECO:0000313" key="28">
    <source>
        <dbReference type="Proteomes" id="UP000191144"/>
    </source>
</evidence>
<organism evidence="27 28">
    <name type="scientific">Lachancea meyersii CBS 8951</name>
    <dbReference type="NCBI Taxonomy" id="1266667"/>
    <lineage>
        <taxon>Eukaryota</taxon>
        <taxon>Fungi</taxon>
        <taxon>Dikarya</taxon>
        <taxon>Ascomycota</taxon>
        <taxon>Saccharomycotina</taxon>
        <taxon>Saccharomycetes</taxon>
        <taxon>Saccharomycetales</taxon>
        <taxon>Saccharomycetaceae</taxon>
        <taxon>Lachancea</taxon>
    </lineage>
</organism>
<dbReference type="InterPro" id="IPR047187">
    <property type="entry name" value="SF1_C_Upf1"/>
</dbReference>
<evidence type="ECO:0000259" key="24">
    <source>
        <dbReference type="Pfam" id="PF08696"/>
    </source>
</evidence>
<evidence type="ECO:0000256" key="3">
    <source>
        <dbReference type="ARBA" id="ARBA00007913"/>
    </source>
</evidence>
<dbReference type="Gene3D" id="3.90.320.10">
    <property type="match status" value="1"/>
</dbReference>
<dbReference type="PANTHER" id="PTHR43788:SF8">
    <property type="entry name" value="DNA-BINDING PROTEIN SMUBP-2"/>
    <property type="match status" value="1"/>
</dbReference>
<feature type="region of interest" description="Disordered" evidence="23">
    <location>
        <begin position="178"/>
        <end position="218"/>
    </location>
</feature>
<keyword evidence="10" id="KW-0547">Nucleotide-binding</keyword>
<feature type="compositionally biased region" description="Low complexity" evidence="23">
    <location>
        <begin position="25"/>
        <end position="41"/>
    </location>
</feature>
<dbReference type="EC" id="3.6.4.12" evidence="4"/>
<dbReference type="GO" id="GO:0003677">
    <property type="term" value="F:DNA binding"/>
    <property type="evidence" value="ECO:0007669"/>
    <property type="project" value="UniProtKB-KW"/>
</dbReference>
<keyword evidence="12" id="KW-0227">DNA damage</keyword>
<dbReference type="InterPro" id="IPR050534">
    <property type="entry name" value="Coronavir_polyprotein_1ab"/>
</dbReference>
<keyword evidence="7" id="KW-0235">DNA replication</keyword>
<dbReference type="InterPro" id="IPR014808">
    <property type="entry name" value="DNA_replication_fac_Dna2_N"/>
</dbReference>
<keyword evidence="16" id="KW-0408">Iron</keyword>
<feature type="compositionally biased region" description="Basic residues" evidence="23">
    <location>
        <begin position="1"/>
        <end position="11"/>
    </location>
</feature>
<keyword evidence="14" id="KW-0347">Helicase</keyword>
<dbReference type="PANTHER" id="PTHR43788">
    <property type="entry name" value="DNA2/NAM7 HELICASE FAMILY MEMBER"/>
    <property type="match status" value="1"/>
</dbReference>
<feature type="domain" description="DNA2/NAM7 helicase helicase" evidence="25">
    <location>
        <begin position="1264"/>
        <end position="1332"/>
    </location>
</feature>
<comment type="cofactor">
    <cofactor evidence="1">
        <name>[4Fe-4S] cluster</name>
        <dbReference type="ChEBI" id="CHEBI:49883"/>
    </cofactor>
</comment>
<dbReference type="GO" id="GO:0005524">
    <property type="term" value="F:ATP binding"/>
    <property type="evidence" value="ECO:0007669"/>
    <property type="project" value="UniProtKB-KW"/>
</dbReference>
<feature type="domain" description="DNA2/NAM7 helicase-like C-terminal" evidence="26">
    <location>
        <begin position="1340"/>
        <end position="1552"/>
    </location>
</feature>
<feature type="region of interest" description="Disordered" evidence="23">
    <location>
        <begin position="297"/>
        <end position="417"/>
    </location>
</feature>
<evidence type="ECO:0000256" key="22">
    <source>
        <dbReference type="ARBA" id="ARBA00047995"/>
    </source>
</evidence>
<feature type="compositionally biased region" description="Basic and acidic residues" evidence="23">
    <location>
        <begin position="54"/>
        <end position="67"/>
    </location>
</feature>
<dbReference type="GO" id="GO:0006302">
    <property type="term" value="P:double-strand break repair"/>
    <property type="evidence" value="ECO:0007669"/>
    <property type="project" value="UniProtKB-ARBA"/>
</dbReference>
<sequence length="1630" mass="182430">MGVRNAKKRGPNHFASPERLNAVDESASNEKSSAVSSSTSEKAAKMKKRYKFTPIDKIKDRADKKESPPGLLRSIPVSQIRKSKVDDNSAPPREAVSIRHTKTSDKISTSGRKFEENTGRSEEVVWQYSPKKNPRSEGSDVDLGYRSLSEDSVLEQVVKESSTPIVPNKYRSVLNLPHMNNEQDHNGEPASLASRNPSLRQNSLPKSFDEQSPSRPSTRDIDEIIHDLEGQHELKPPFPAEDIPSSPISSYTQKLRARKDPCRSPTSPTRNAKKFQNQLLVDQHKSATTLRTLSLAENLRARRNNPKLRSFDPKQFQNQSSQDQHKDTPSLPSFEVTRVKIKNGEQSQAAPRSSPVATGLDSPKNDVYDVNKATNEMNNDNNDSENDNDNDGDNDKDNDNSIIQNDDDESYDEEDDDDGSLIKILTQKFGDSENHKIPEAASKNIQSVESKSDGTFSDDSGDDSLINLLHATAQNPKDLPPECSQREPEIDAIEQTFSQNVHVKDNELKWNEIIKDYVERAQFAVQRNDMERMVIVEIKDHFIKQNVRQKVLVCVDKESKSCNLVVRQPWVDLPFEQGDVVHTIPGQNCANKRLFSNDKEPYTGKINDNLLILNPDILLAATTIGRAVECQRKAIICTQFNGPGEPSLPALTGSIVHELLQACLQYKLVNDNLSDKFVSSKLYDLLEYHSADVTLCGTTKHQLSRQIEEDHLSNIKDFTRKYVRSHGPHGTPKSGTQITRNKVPFGISNIIDIEENIWSPMYGLKGFIDATVEAQFPNNSRFITPLELKTGKTKSISHEVQGSIYTLLLNDRYEVPVNFFLLFYTKSNDFDKQNTLLASIKHLLTLRNQVSTFLKHELKEINNSKWNGTILPPILRSSECDNCYSKTECMVLNKLCENGNAADSGLKDGEYEALTAHLSGNPLSYKEFYLKYEDLIVKEESSLNGINRKVFLVDSRTRESISGKCLSSLRIENIEEHKFTKNIEYTFSRKSGERDLPPMSKSQISKDEIVIISDEIGHFSLCTGRVTNISKASITVMTSRRLENNNIHAPGFEKSNNQTLRTVLMPAAHSGYSQNAGLSYRIDRNEVQRGMAMARFNLLNLFLPPIPEGTMTIDENGVGTEVKASLGGDIKTRELLVDGRAPTFRPLSRPPPTACDDCLKSKFNMDQQTAFDKVMRAEDFALILGMPGTGKTTLIVEIVKCLVECGKSILLTSYTHSAIDNILIKLKQCGIDIMRLGAKHRVHRETREFVVDVSGAETLNELLKITESAPVVATTCLNIYDTLLTVRRRDFDYVIVDEASQLSLPMCLGPLKFAPKFVLVGDHYQLPPLVKNEAARAGGLDESLFKILCEKYPYSVAELTHQYRMCQDVMALSNYLIYNGKLKCGNEMVRDQELSTPNSADLIKLQNQNASKPWLADVIDSKRKVVFLNHDLCACCQETGDRDNITNVGEAEVVWQCVAALVKSGVKRNDIGVMTLYRAQLRLLRAMFSAEEDAELETLTADQFQGRDKKCIIISMVRSNDGANGGNLLRELRRVNVAMTRAKAKLLIVGSKSTVGSVETISGFVDFLETRGWIYTLPSDCLECYNLVRNTQVGPMSPRVSGEPKPAGGITGDSKFARNKPVLRDILNGM</sequence>
<evidence type="ECO:0000256" key="16">
    <source>
        <dbReference type="ARBA" id="ARBA00023004"/>
    </source>
</evidence>
<dbReference type="GO" id="GO:0046872">
    <property type="term" value="F:metal ion binding"/>
    <property type="evidence" value="ECO:0007669"/>
    <property type="project" value="UniProtKB-KW"/>
</dbReference>
<dbReference type="GO" id="GO:0017116">
    <property type="term" value="F:single-stranded DNA helicase activity"/>
    <property type="evidence" value="ECO:0007669"/>
    <property type="project" value="InterPro"/>
</dbReference>
<dbReference type="GO" id="GO:0006273">
    <property type="term" value="P:lagging strand elongation"/>
    <property type="evidence" value="ECO:0007669"/>
    <property type="project" value="UniProtKB-ARBA"/>
</dbReference>
<feature type="compositionally biased region" description="Acidic residues" evidence="23">
    <location>
        <begin position="405"/>
        <end position="417"/>
    </location>
</feature>
<keyword evidence="15" id="KW-0067">ATP-binding</keyword>
<keyword evidence="11" id="KW-0255">Endonuclease</keyword>
<evidence type="ECO:0000256" key="4">
    <source>
        <dbReference type="ARBA" id="ARBA00012551"/>
    </source>
</evidence>
<dbReference type="SUPFAM" id="SSF52540">
    <property type="entry name" value="P-loop containing nucleoside triphosphate hydrolases"/>
    <property type="match status" value="1"/>
</dbReference>
<dbReference type="GO" id="GO:0051539">
    <property type="term" value="F:4 iron, 4 sulfur cluster binding"/>
    <property type="evidence" value="ECO:0007669"/>
    <property type="project" value="UniProtKB-KW"/>
</dbReference>
<dbReference type="GO" id="GO:0016887">
    <property type="term" value="F:ATP hydrolysis activity"/>
    <property type="evidence" value="ECO:0007669"/>
    <property type="project" value="RHEA"/>
</dbReference>
<dbReference type="Proteomes" id="UP000191144">
    <property type="component" value="Chromosome B"/>
</dbReference>
<evidence type="ECO:0000256" key="18">
    <source>
        <dbReference type="ARBA" id="ARBA00023125"/>
    </source>
</evidence>
<evidence type="ECO:0000256" key="5">
    <source>
        <dbReference type="ARBA" id="ARBA00021516"/>
    </source>
</evidence>
<keyword evidence="20" id="KW-0539">Nucleus</keyword>
<evidence type="ECO:0000256" key="14">
    <source>
        <dbReference type="ARBA" id="ARBA00022806"/>
    </source>
</evidence>
<dbReference type="Gene3D" id="3.40.50.300">
    <property type="entry name" value="P-loop containing nucleotide triphosphate hydrolases"/>
    <property type="match status" value="3"/>
</dbReference>
<keyword evidence="17" id="KW-0411">Iron-sulfur</keyword>
<keyword evidence="21" id="KW-0511">Multifunctional enzyme</keyword>
<reference evidence="28" key="1">
    <citation type="submission" date="2016-03" db="EMBL/GenBank/DDBJ databases">
        <authorList>
            <person name="Devillers Hugo."/>
        </authorList>
    </citation>
    <scope>NUCLEOTIDE SEQUENCE [LARGE SCALE GENOMIC DNA]</scope>
</reference>
<evidence type="ECO:0000256" key="7">
    <source>
        <dbReference type="ARBA" id="ARBA00022705"/>
    </source>
</evidence>
<dbReference type="InterPro" id="IPR041679">
    <property type="entry name" value="DNA2/NAM7-like_C"/>
</dbReference>
<comment type="subcellular location">
    <subcellularLocation>
        <location evidence="2">Nucleus</location>
    </subcellularLocation>
</comment>
<feature type="domain" description="DNA2/NAM7 helicase helicase" evidence="25">
    <location>
        <begin position="1162"/>
        <end position="1252"/>
    </location>
</feature>
<keyword evidence="19" id="KW-0234">DNA repair</keyword>
<evidence type="ECO:0000256" key="12">
    <source>
        <dbReference type="ARBA" id="ARBA00022763"/>
    </source>
</evidence>
<keyword evidence="9" id="KW-0479">Metal-binding</keyword>
<evidence type="ECO:0000256" key="20">
    <source>
        <dbReference type="ARBA" id="ARBA00023242"/>
    </source>
</evidence>
<gene>
    <name evidence="27" type="ORF">LAME_0B07602G</name>
</gene>
<evidence type="ECO:0000313" key="27">
    <source>
        <dbReference type="EMBL" id="SCU81547.1"/>
    </source>
</evidence>
<dbReference type="FunFam" id="3.40.50.300:FF:000721">
    <property type="entry name" value="DNA replication ATP-dependent helicase/nuclease DNA2"/>
    <property type="match status" value="1"/>
</dbReference>
<dbReference type="FunFam" id="3.40.50.300:FF:000789">
    <property type="entry name" value="DNA replication ATP-dependent helicase/nuclease DNA2"/>
    <property type="match status" value="1"/>
</dbReference>
<dbReference type="GO" id="GO:0043139">
    <property type="term" value="F:5'-3' DNA helicase activity"/>
    <property type="evidence" value="ECO:0007669"/>
    <property type="project" value="TreeGrafter"/>
</dbReference>
<feature type="domain" description="DNA replication factor Dna2 N-terminal" evidence="24">
    <location>
        <begin position="556"/>
        <end position="774"/>
    </location>
</feature>
<feature type="compositionally biased region" description="Polar residues" evidence="23">
    <location>
        <begin position="193"/>
        <end position="216"/>
    </location>
</feature>
<keyword evidence="13" id="KW-0378">Hydrolase</keyword>
<evidence type="ECO:0000256" key="21">
    <source>
        <dbReference type="ARBA" id="ARBA00023268"/>
    </source>
</evidence>
<evidence type="ECO:0000256" key="9">
    <source>
        <dbReference type="ARBA" id="ARBA00022723"/>
    </source>
</evidence>
<dbReference type="InterPro" id="IPR026851">
    <property type="entry name" value="Dna2/JHS1_DEXXQ-box"/>
</dbReference>
<evidence type="ECO:0000259" key="25">
    <source>
        <dbReference type="Pfam" id="PF13086"/>
    </source>
</evidence>
<proteinExistence type="inferred from homology"/>
<dbReference type="GO" id="GO:0000014">
    <property type="term" value="F:single-stranded DNA endodeoxyribonuclease activity"/>
    <property type="evidence" value="ECO:0007669"/>
    <property type="project" value="UniProtKB-ARBA"/>
</dbReference>
<evidence type="ECO:0000256" key="8">
    <source>
        <dbReference type="ARBA" id="ARBA00022722"/>
    </source>
</evidence>
<keyword evidence="28" id="KW-1185">Reference proteome</keyword>
<evidence type="ECO:0000256" key="15">
    <source>
        <dbReference type="ARBA" id="ARBA00022840"/>
    </source>
</evidence>
<feature type="region of interest" description="Disordered" evidence="23">
    <location>
        <begin position="232"/>
        <end position="280"/>
    </location>
</feature>
<dbReference type="CDD" id="cd18808">
    <property type="entry name" value="SF1_C_Upf1"/>
    <property type="match status" value="1"/>
</dbReference>
<dbReference type="OrthoDB" id="6513042at2759"/>
<evidence type="ECO:0000259" key="26">
    <source>
        <dbReference type="Pfam" id="PF13087"/>
    </source>
</evidence>
<keyword evidence="8" id="KW-0540">Nuclease</keyword>
<dbReference type="InterPro" id="IPR011604">
    <property type="entry name" value="PDDEXK-like_dom_sf"/>
</dbReference>
<feature type="region of interest" description="Disordered" evidence="23">
    <location>
        <begin position="433"/>
        <end position="463"/>
    </location>
</feature>
<dbReference type="Pfam" id="PF13086">
    <property type="entry name" value="AAA_11"/>
    <property type="match status" value="2"/>
</dbReference>
<dbReference type="InterPro" id="IPR041677">
    <property type="entry name" value="DNA2/NAM7_AAA_11"/>
</dbReference>
<evidence type="ECO:0000256" key="13">
    <source>
        <dbReference type="ARBA" id="ARBA00022801"/>
    </source>
</evidence>
<evidence type="ECO:0000256" key="1">
    <source>
        <dbReference type="ARBA" id="ARBA00001966"/>
    </source>
</evidence>
<keyword evidence="6" id="KW-0004">4Fe-4S</keyword>
<feature type="compositionally biased region" description="Acidic residues" evidence="23">
    <location>
        <begin position="382"/>
        <end position="392"/>
    </location>
</feature>
<dbReference type="EMBL" id="LT598478">
    <property type="protein sequence ID" value="SCU81547.1"/>
    <property type="molecule type" value="Genomic_DNA"/>
</dbReference>
<evidence type="ECO:0000256" key="6">
    <source>
        <dbReference type="ARBA" id="ARBA00022485"/>
    </source>
</evidence>
<evidence type="ECO:0000256" key="17">
    <source>
        <dbReference type="ARBA" id="ARBA00023014"/>
    </source>
</evidence>
<feature type="compositionally biased region" description="Basic and acidic residues" evidence="23">
    <location>
        <begin position="112"/>
        <end position="123"/>
    </location>
</feature>
<keyword evidence="18" id="KW-0238">DNA-binding</keyword>
<comment type="similarity">
    <text evidence="3">Belongs to the DNA2/NAM7 helicase family.</text>
</comment>
<dbReference type="GO" id="GO:0005634">
    <property type="term" value="C:nucleus"/>
    <property type="evidence" value="ECO:0007669"/>
    <property type="project" value="UniProtKB-SubCell"/>
</dbReference>
<evidence type="ECO:0000256" key="11">
    <source>
        <dbReference type="ARBA" id="ARBA00022759"/>
    </source>
</evidence>
<dbReference type="InterPro" id="IPR027417">
    <property type="entry name" value="P-loop_NTPase"/>
</dbReference>
<protein>
    <recommendedName>
        <fullName evidence="5">DNA replication ATP-dependent helicase/nuclease DNA2</fullName>
        <ecNumber evidence="4">3.6.4.12</ecNumber>
    </recommendedName>
</protein>
<accession>A0A1G4IWT2</accession>
<comment type="catalytic activity">
    <reaction evidence="22">
        <text>ATP + H2O = ADP + phosphate + H(+)</text>
        <dbReference type="Rhea" id="RHEA:13065"/>
        <dbReference type="ChEBI" id="CHEBI:15377"/>
        <dbReference type="ChEBI" id="CHEBI:15378"/>
        <dbReference type="ChEBI" id="CHEBI:30616"/>
        <dbReference type="ChEBI" id="CHEBI:43474"/>
        <dbReference type="ChEBI" id="CHEBI:456216"/>
        <dbReference type="EC" id="3.6.4.12"/>
    </reaction>
</comment>